<accession>A0A9X3CYE4</accession>
<evidence type="ECO:0000313" key="4">
    <source>
        <dbReference type="Proteomes" id="UP001148482"/>
    </source>
</evidence>
<evidence type="ECO:0000256" key="1">
    <source>
        <dbReference type="ARBA" id="ARBA00022729"/>
    </source>
</evidence>
<feature type="chain" id="PRO_5040946233" evidence="2">
    <location>
        <begin position="24"/>
        <end position="260"/>
    </location>
</feature>
<dbReference type="PROSITE" id="PS51257">
    <property type="entry name" value="PROKAR_LIPOPROTEIN"/>
    <property type="match status" value="1"/>
</dbReference>
<proteinExistence type="predicted"/>
<dbReference type="Gene3D" id="2.50.20.10">
    <property type="entry name" value="Lipoprotein localisation LolA/LolB/LppX"/>
    <property type="match status" value="1"/>
</dbReference>
<sequence length="260" mass="29578">MTCKQLIPVVLISLILFSSCGGARKAKMGTVAPEDAAVAAVVDQHYNREVDFNTLQGRLSLDYQTEERSQSVTVNFRMKKNDTIWMSGQLLGIPLAKVLITPNSVQFYEKITKTYFDGDFSLLSDLLGTPLDYEKVQNLLLGQTIYDLREERYKLTESSRGYQLQPEQENFLKRMFLLDAGNFKALAQQLGQEQGNRSVTVTYPEYQKIGRQLFPLQIKIIATEGTQNTRIDMTFRNIEFNVPVSFPFSIPSGYEEISIE</sequence>
<gene>
    <name evidence="3" type="ORF">OQ279_11785</name>
</gene>
<keyword evidence="1 2" id="KW-0732">Signal</keyword>
<evidence type="ECO:0000313" key="3">
    <source>
        <dbReference type="EMBL" id="MCX2838827.1"/>
    </source>
</evidence>
<protein>
    <submittedName>
        <fullName evidence="3">DUF4292 domain-containing protein</fullName>
    </submittedName>
</protein>
<dbReference type="AlphaFoldDB" id="A0A9X3CYE4"/>
<dbReference type="RefSeq" id="WP_266070129.1">
    <property type="nucleotide sequence ID" value="NZ_JAPJDA010000018.1"/>
</dbReference>
<name>A0A9X3CYE4_9FLAO</name>
<feature type="signal peptide" evidence="2">
    <location>
        <begin position="1"/>
        <end position="23"/>
    </location>
</feature>
<evidence type="ECO:0000256" key="2">
    <source>
        <dbReference type="SAM" id="SignalP"/>
    </source>
</evidence>
<keyword evidence="4" id="KW-1185">Reference proteome</keyword>
<dbReference type="InterPro" id="IPR029046">
    <property type="entry name" value="LolA/LolB/LppX"/>
</dbReference>
<dbReference type="SUPFAM" id="SSF89392">
    <property type="entry name" value="Prokaryotic lipoproteins and lipoprotein localization factors"/>
    <property type="match status" value="1"/>
</dbReference>
<comment type="caution">
    <text evidence="3">The sequence shown here is derived from an EMBL/GenBank/DDBJ whole genome shotgun (WGS) entry which is preliminary data.</text>
</comment>
<reference evidence="3" key="1">
    <citation type="submission" date="2022-11" db="EMBL/GenBank/DDBJ databases">
        <title>Salinimicrobium profundisediminis sp. nov., isolated from deep-sea sediment of the Mariana Trench.</title>
        <authorList>
            <person name="Fu H."/>
        </authorList>
    </citation>
    <scope>NUCLEOTIDE SEQUENCE</scope>
    <source>
        <strain evidence="3">MT39</strain>
    </source>
</reference>
<organism evidence="3 4">
    <name type="scientific">Salinimicrobium profundisediminis</name>
    <dbReference type="NCBI Taxonomy" id="2994553"/>
    <lineage>
        <taxon>Bacteria</taxon>
        <taxon>Pseudomonadati</taxon>
        <taxon>Bacteroidota</taxon>
        <taxon>Flavobacteriia</taxon>
        <taxon>Flavobacteriales</taxon>
        <taxon>Flavobacteriaceae</taxon>
        <taxon>Salinimicrobium</taxon>
    </lineage>
</organism>
<dbReference type="InterPro" id="IPR025634">
    <property type="entry name" value="DUF4292"/>
</dbReference>
<dbReference type="Pfam" id="PF14125">
    <property type="entry name" value="DUF4292"/>
    <property type="match status" value="1"/>
</dbReference>
<dbReference type="Proteomes" id="UP001148482">
    <property type="component" value="Unassembled WGS sequence"/>
</dbReference>
<dbReference type="EMBL" id="JAPJDA010000018">
    <property type="protein sequence ID" value="MCX2838827.1"/>
    <property type="molecule type" value="Genomic_DNA"/>
</dbReference>